<evidence type="ECO:0000313" key="6">
    <source>
        <dbReference type="EnsemblMetazoa" id="CapteP216387"/>
    </source>
</evidence>
<dbReference type="Gene3D" id="3.40.50.300">
    <property type="entry name" value="P-loop containing nucleotide triphosphate hydrolases"/>
    <property type="match status" value="1"/>
</dbReference>
<dbReference type="InterPro" id="IPR019734">
    <property type="entry name" value="TPR_rpt"/>
</dbReference>
<dbReference type="Pfam" id="PF13424">
    <property type="entry name" value="TPR_12"/>
    <property type="match status" value="1"/>
</dbReference>
<sequence>MAGSSVRLKDAKVCRIFFSSPFNGMEGEREELTKRYWPQIQSLCSSKGVQFVPVDMRWGITTQHASDCQTINICLREIDRSDLFIGFFGQRYGWQGENDEVLQQNFDVALPRYPWLQDHRKKSVTELEFLHGHLNNPGKIPACILFRDKAFDDTRRKEAEDKGDGRGIYKFSPETDLAVTLMDDLKLRVEATREKALDIHMSYATPEIGAKLMFNAIWKHLNEVLLKDVQPSEGLSWAEQEDQQQDVFCSVQTDFYRGGDVMIGKLNSYLAANESDKTLAVTGPPGSGKTAFLCNWIHQQCDVFDSETLLFYHFTGCSGTSSTILTILKRVVGNLLTFMAKNPKWKTIKDGVKVDDMTDHQLINKWNDLLVDLSSQGHKVIMIIDGINTVRQKTKAYKPLYWLPEKLPQNIHLIVSTQSNDEENLEELQQNRDCITLEVCELDTQDIRSLSKEILLVRGKELSPEQLERVVTAPSSRNPLFLRVVLEELCMFGRFRELDKKIDSLVTCESSNELFAEVIERLERDYNSTEIGVNIVEKVLSALVVSRCGLTEEELCSLVDIPSHIWSPLFYSVQSYLLSRNGFLSLAREEFKEAVLTKYLSEDASKVSAIKQQLNFFIGKQKSLVDCHAPVPRHFFTEIPWLAHEAQDRQSLLQIICTINNFEQLLLEDSYETMEHIQWLDLSQEQFIEKWDGVIDRFIADEYINAFEKFLKPNPVPKAANILSNLTIFLSSARMYLALEHFLLRMRRILEGSKESLNKDIWFDFYHNCIYRLACLYCETYNYQDSAALHQQILDACLTENQDDPTVITRVGNASHGLGTALIGLGKFEEAEKMALKSIETLKKNPDKSGLEADEASSLSMIAESYSKRGEYETAVEYALHSLEGQLSIQTSYTCTNLGIYYRRLENYAEAERVYERAMKIKEKILGWYHEDVAIGCLNMSNLMRDKEDYSTAVEWAQKGLDIFKKIGHWDNVIARNSKENLLLLYVMLYTQGKNYLDDGIDLYWDVVDNLVERDERHLGIPFVHDSYMRYLFNQKKYDDVIRIATTFMSCPQMRSSMMYCFLHHIDLNINRDTKVQRLDEQSLDAGLQLYPGDRWLVNLKVTHSLVPSRDLQGVLEVMEKFLSSFEDAENIDRCKSLVLEVQGICEGAQWIEGALGLLEHYNEGRLTNCEDILRNLAVLYHSSKEWHKSLECFKAAALLNPDAWVLQEKSAILHLMLGEVEEGRKIADAMETKWSRDDDVMAKVKQIRNIAEQAENPDE</sequence>
<evidence type="ECO:0000259" key="3">
    <source>
        <dbReference type="Pfam" id="PF13271"/>
    </source>
</evidence>
<reference evidence="6" key="3">
    <citation type="submission" date="2015-06" db="UniProtKB">
        <authorList>
            <consortium name="EnsemblMetazoa"/>
        </authorList>
    </citation>
    <scope>IDENTIFICATION</scope>
</reference>
<dbReference type="InterPro" id="IPR051191">
    <property type="entry name" value="DCAF12"/>
</dbReference>
<dbReference type="Proteomes" id="UP000014760">
    <property type="component" value="Unassembled WGS sequence"/>
</dbReference>
<dbReference type="OrthoDB" id="2325716at2759"/>
<dbReference type="InterPro" id="IPR027417">
    <property type="entry name" value="P-loop_NTPase"/>
</dbReference>
<dbReference type="Pfam" id="PF13271">
    <property type="entry name" value="DUF4062"/>
    <property type="match status" value="1"/>
</dbReference>
<feature type="repeat" description="TPR" evidence="2">
    <location>
        <begin position="892"/>
        <end position="925"/>
    </location>
</feature>
<dbReference type="Gene3D" id="1.25.40.10">
    <property type="entry name" value="Tetratricopeptide repeat domain"/>
    <property type="match status" value="3"/>
</dbReference>
<dbReference type="GO" id="GO:0080008">
    <property type="term" value="C:Cul4-RING E3 ubiquitin ligase complex"/>
    <property type="evidence" value="ECO:0007669"/>
    <property type="project" value="TreeGrafter"/>
</dbReference>
<dbReference type="HOGENOM" id="CLU_005977_0_0_1"/>
<dbReference type="PANTHER" id="PTHR19860:SF40">
    <property type="entry name" value="WD40 REPEAT-CONTAINING PROTEIN"/>
    <property type="match status" value="1"/>
</dbReference>
<feature type="domain" description="Nephrocystin 3-like N-terminal" evidence="4">
    <location>
        <begin position="272"/>
        <end position="416"/>
    </location>
</feature>
<evidence type="ECO:0000256" key="2">
    <source>
        <dbReference type="PROSITE-ProRule" id="PRU00339"/>
    </source>
</evidence>
<feature type="repeat" description="TPR" evidence="2">
    <location>
        <begin position="1171"/>
        <end position="1204"/>
    </location>
</feature>
<dbReference type="AlphaFoldDB" id="R7U1I0"/>
<dbReference type="STRING" id="283909.R7U1I0"/>
<dbReference type="OMA" id="DMGNHEK"/>
<dbReference type="EnsemblMetazoa" id="CapteT216387">
    <property type="protein sequence ID" value="CapteP216387"/>
    <property type="gene ID" value="CapteG216387"/>
</dbReference>
<organism evidence="5">
    <name type="scientific">Capitella teleta</name>
    <name type="common">Polychaete worm</name>
    <dbReference type="NCBI Taxonomy" id="283909"/>
    <lineage>
        <taxon>Eukaryota</taxon>
        <taxon>Metazoa</taxon>
        <taxon>Spiralia</taxon>
        <taxon>Lophotrochozoa</taxon>
        <taxon>Annelida</taxon>
        <taxon>Polychaeta</taxon>
        <taxon>Sedentaria</taxon>
        <taxon>Scolecida</taxon>
        <taxon>Capitellidae</taxon>
        <taxon>Capitella</taxon>
    </lineage>
</organism>
<dbReference type="EMBL" id="AMQN01009879">
    <property type="status" value="NOT_ANNOTATED_CDS"/>
    <property type="molecule type" value="Genomic_DNA"/>
</dbReference>
<gene>
    <name evidence="5" type="ORF">CAPTEDRAFT_216387</name>
</gene>
<reference evidence="7" key="1">
    <citation type="submission" date="2012-12" db="EMBL/GenBank/DDBJ databases">
        <authorList>
            <person name="Hellsten U."/>
            <person name="Grimwood J."/>
            <person name="Chapman J.A."/>
            <person name="Shapiro H."/>
            <person name="Aerts A."/>
            <person name="Otillar R.P."/>
            <person name="Terry A.Y."/>
            <person name="Boore J.L."/>
            <person name="Simakov O."/>
            <person name="Marletaz F."/>
            <person name="Cho S.-J."/>
            <person name="Edsinger-Gonzales E."/>
            <person name="Havlak P."/>
            <person name="Kuo D.-H."/>
            <person name="Larsson T."/>
            <person name="Lv J."/>
            <person name="Arendt D."/>
            <person name="Savage R."/>
            <person name="Osoegawa K."/>
            <person name="de Jong P."/>
            <person name="Lindberg D.R."/>
            <person name="Seaver E.C."/>
            <person name="Weisblat D.A."/>
            <person name="Putnam N.H."/>
            <person name="Grigoriev I.V."/>
            <person name="Rokhsar D.S."/>
        </authorList>
    </citation>
    <scope>NUCLEOTIDE SEQUENCE</scope>
    <source>
        <strain evidence="7">I ESC-2004</strain>
    </source>
</reference>
<dbReference type="PROSITE" id="PS50005">
    <property type="entry name" value="TPR"/>
    <property type="match status" value="2"/>
</dbReference>
<feature type="domain" description="DUF4062" evidence="3">
    <location>
        <begin position="15"/>
        <end position="128"/>
    </location>
</feature>
<keyword evidence="7" id="KW-1185">Reference proteome</keyword>
<dbReference type="SMART" id="SM00028">
    <property type="entry name" value="TPR"/>
    <property type="match status" value="6"/>
</dbReference>
<dbReference type="InterPro" id="IPR056884">
    <property type="entry name" value="NPHP3-like_N"/>
</dbReference>
<evidence type="ECO:0000313" key="5">
    <source>
        <dbReference type="EMBL" id="ELT99804.1"/>
    </source>
</evidence>
<dbReference type="SUPFAM" id="SSF52540">
    <property type="entry name" value="P-loop containing nucleoside triphosphate hydrolases"/>
    <property type="match status" value="1"/>
</dbReference>
<evidence type="ECO:0008006" key="8">
    <source>
        <dbReference type="Google" id="ProtNLM"/>
    </source>
</evidence>
<evidence type="ECO:0000259" key="4">
    <source>
        <dbReference type="Pfam" id="PF24883"/>
    </source>
</evidence>
<reference evidence="5 7" key="2">
    <citation type="journal article" date="2013" name="Nature">
        <title>Insights into bilaterian evolution from three spiralian genomes.</title>
        <authorList>
            <person name="Simakov O."/>
            <person name="Marletaz F."/>
            <person name="Cho S.J."/>
            <person name="Edsinger-Gonzales E."/>
            <person name="Havlak P."/>
            <person name="Hellsten U."/>
            <person name="Kuo D.H."/>
            <person name="Larsson T."/>
            <person name="Lv J."/>
            <person name="Arendt D."/>
            <person name="Savage R."/>
            <person name="Osoegawa K."/>
            <person name="de Jong P."/>
            <person name="Grimwood J."/>
            <person name="Chapman J.A."/>
            <person name="Shapiro H."/>
            <person name="Aerts A."/>
            <person name="Otillar R.P."/>
            <person name="Terry A.Y."/>
            <person name="Boore J.L."/>
            <person name="Grigoriev I.V."/>
            <person name="Lindberg D.R."/>
            <person name="Seaver E.C."/>
            <person name="Weisblat D.A."/>
            <person name="Putnam N.H."/>
            <person name="Rokhsar D.S."/>
        </authorList>
    </citation>
    <scope>NUCLEOTIDE SEQUENCE</scope>
    <source>
        <strain evidence="5 7">I ESC-2004</strain>
    </source>
</reference>
<accession>R7U1I0</accession>
<dbReference type="EMBL" id="KB306460">
    <property type="protein sequence ID" value="ELT99804.1"/>
    <property type="molecule type" value="Genomic_DNA"/>
</dbReference>
<dbReference type="InterPro" id="IPR025139">
    <property type="entry name" value="DUF4062"/>
</dbReference>
<evidence type="ECO:0000256" key="1">
    <source>
        <dbReference type="ARBA" id="ARBA00022737"/>
    </source>
</evidence>
<keyword evidence="1" id="KW-0677">Repeat</keyword>
<keyword evidence="2" id="KW-0802">TPR repeat</keyword>
<dbReference type="InterPro" id="IPR011990">
    <property type="entry name" value="TPR-like_helical_dom_sf"/>
</dbReference>
<evidence type="ECO:0000313" key="7">
    <source>
        <dbReference type="Proteomes" id="UP000014760"/>
    </source>
</evidence>
<dbReference type="Pfam" id="PF24883">
    <property type="entry name" value="NPHP3_N"/>
    <property type="match status" value="1"/>
</dbReference>
<proteinExistence type="predicted"/>
<protein>
    <recommendedName>
        <fullName evidence="8">DUF4062 domain-containing protein</fullName>
    </recommendedName>
</protein>
<name>R7U1I0_CAPTE</name>
<dbReference type="SUPFAM" id="SSF48452">
    <property type="entry name" value="TPR-like"/>
    <property type="match status" value="2"/>
</dbReference>
<dbReference type="PANTHER" id="PTHR19860">
    <property type="entry name" value="DDB1- AND CUL4-ASSOCIATED FACTOR 12-RELATED"/>
    <property type="match status" value="1"/>
</dbReference>